<evidence type="ECO:0000313" key="4">
    <source>
        <dbReference type="EMBL" id="AFN75788.1"/>
    </source>
</evidence>
<dbReference type="OrthoDB" id="9769132at2"/>
<proteinExistence type="predicted"/>
<evidence type="ECO:0000313" key="5">
    <source>
        <dbReference type="Proteomes" id="UP000009011"/>
    </source>
</evidence>
<dbReference type="eggNOG" id="COG1463">
    <property type="taxonomic scope" value="Bacteria"/>
</dbReference>
<organism evidence="4 5">
    <name type="scientific">Melioribacter roseus (strain DSM 23840 / JCM 17771 / VKM B-2668 / P3M-2)</name>
    <dbReference type="NCBI Taxonomy" id="1191523"/>
    <lineage>
        <taxon>Bacteria</taxon>
        <taxon>Pseudomonadati</taxon>
        <taxon>Ignavibacteriota</taxon>
        <taxon>Ignavibacteria</taxon>
        <taxon>Ignavibacteriales</taxon>
        <taxon>Melioribacteraceae</taxon>
        <taxon>Melioribacter</taxon>
    </lineage>
</organism>
<sequence length="304" mass="34096">MKMRDERKTEIKVGITVFLALIVFLWILGWAKNITFNSDKTELKIKFDNVAGLEIGDPVTVNGVRSGYVDDIRTENDYVVAVLKIDKETSLRRDATFQIMMLDLMGGKKVEIYPGNSDKPLDPNQIYEGLFLGDISTTMALLGNLQSDLISLVKEVNVTLAKLNNTVLDDSFTDKMKGLVSNLNHAAVNLNSFVARNDSNFSRLISNSIEITDNVNALVSENRDSVKVFINSANSTLYESKKLLSELNALLDETKRSENNLGRLLYDDKFMNDLKDTMTKLNKLVEILEKQIQGEGIKVDANIF</sequence>
<keyword evidence="1" id="KW-0175">Coiled coil</keyword>
<gene>
    <name evidence="4" type="ordered locus">MROS_2558</name>
</gene>
<accession>I7A3J2</accession>
<dbReference type="InterPro" id="IPR052336">
    <property type="entry name" value="MlaD_Phospholipid_Transporter"/>
</dbReference>
<dbReference type="InterPro" id="IPR003399">
    <property type="entry name" value="Mce/MlaD"/>
</dbReference>
<dbReference type="RefSeq" id="WP_014857218.1">
    <property type="nucleotide sequence ID" value="NC_018178.1"/>
</dbReference>
<dbReference type="STRING" id="1191523.MROS_2558"/>
<dbReference type="PANTHER" id="PTHR33371:SF4">
    <property type="entry name" value="INTERMEMBRANE PHOSPHOLIPID TRANSPORT SYSTEM BINDING PROTEIN MLAD"/>
    <property type="match status" value="1"/>
</dbReference>
<evidence type="ECO:0000256" key="1">
    <source>
        <dbReference type="SAM" id="Coils"/>
    </source>
</evidence>
<dbReference type="Pfam" id="PF02470">
    <property type="entry name" value="MlaD"/>
    <property type="match status" value="1"/>
</dbReference>
<dbReference type="PANTHER" id="PTHR33371">
    <property type="entry name" value="INTERMEMBRANE PHOSPHOLIPID TRANSPORT SYSTEM BINDING PROTEIN MLAD-RELATED"/>
    <property type="match status" value="1"/>
</dbReference>
<keyword evidence="2" id="KW-0472">Membrane</keyword>
<feature type="domain" description="Mce/MlaD" evidence="3">
    <location>
        <begin position="40"/>
        <end position="115"/>
    </location>
</feature>
<evidence type="ECO:0000256" key="2">
    <source>
        <dbReference type="SAM" id="Phobius"/>
    </source>
</evidence>
<name>I7A3J2_MELRP</name>
<protein>
    <submittedName>
        <fullName evidence="4">Organic solvents resistance ABC transporter periplasmic protein</fullName>
    </submittedName>
</protein>
<dbReference type="Proteomes" id="UP000009011">
    <property type="component" value="Chromosome"/>
</dbReference>
<keyword evidence="2" id="KW-1133">Transmembrane helix</keyword>
<feature type="transmembrane region" description="Helical" evidence="2">
    <location>
        <begin position="12"/>
        <end position="31"/>
    </location>
</feature>
<evidence type="ECO:0000259" key="3">
    <source>
        <dbReference type="Pfam" id="PF02470"/>
    </source>
</evidence>
<reference evidence="4 5" key="1">
    <citation type="journal article" date="2013" name="PLoS ONE">
        <title>Genomic analysis of Melioribacter roseus, facultatively anaerobic organotrophic bacterium representing a novel deep lineage within Bacteriodetes/Chlorobi group.</title>
        <authorList>
            <person name="Kadnikov V.V."/>
            <person name="Mardanov A.V."/>
            <person name="Podosokorskaya O.A."/>
            <person name="Gavrilov S.N."/>
            <person name="Kublanov I.V."/>
            <person name="Beletsky A.V."/>
            <person name="Bonch-Osmolovskaya E.A."/>
            <person name="Ravin N.V."/>
        </authorList>
    </citation>
    <scope>NUCLEOTIDE SEQUENCE [LARGE SCALE GENOMIC DNA]</scope>
    <source>
        <strain evidence="5">JCM 17771 / P3M-2</strain>
    </source>
</reference>
<dbReference type="AlphaFoldDB" id="I7A3J2"/>
<feature type="coiled-coil region" evidence="1">
    <location>
        <begin position="240"/>
        <end position="291"/>
    </location>
</feature>
<dbReference type="EMBL" id="CP003557">
    <property type="protein sequence ID" value="AFN75788.1"/>
    <property type="molecule type" value="Genomic_DNA"/>
</dbReference>
<keyword evidence="2" id="KW-0812">Transmembrane</keyword>
<dbReference type="KEGG" id="mro:MROS_2558"/>
<keyword evidence="5" id="KW-1185">Reference proteome</keyword>
<dbReference type="HOGENOM" id="CLU_054524_1_0_10"/>